<sequence length="254" mass="28625">MLAALALLAPLLVAQPARAADDAPETERVQVATPYIELRTGPGRGYPVFHVAERRQWVVIELRRTDWYRVRVEGARSAAGEAVVGWVPREQLATTLTEAGTGKSFRDLVVDDYLSRRMEMGASWGRFEKEPTLKVWGAWRLSDTLAAEVSFGQVQGLYAGSSWWSMGLTSEPWSHQRLSPHFGIGVGRFRNAPNLSLVNAEATDANQAQMQLGLRWYFTRRFVGRLDYTRTTAFIADERNTEYRAFTAGLSFFF</sequence>
<evidence type="ECO:0000256" key="2">
    <source>
        <dbReference type="SAM" id="SignalP"/>
    </source>
</evidence>
<dbReference type="Proteomes" id="UP000288178">
    <property type="component" value="Unassembled WGS sequence"/>
</dbReference>
<dbReference type="EMBL" id="SACT01000006">
    <property type="protein sequence ID" value="RVT50215.1"/>
    <property type="molecule type" value="Genomic_DNA"/>
</dbReference>
<keyword evidence="2" id="KW-0732">Signal</keyword>
<dbReference type="InterPro" id="IPR011250">
    <property type="entry name" value="OMP/PagP_B-barrel"/>
</dbReference>
<comment type="subcellular location">
    <subcellularLocation>
        <location evidence="1">Cell outer membrane</location>
    </subcellularLocation>
</comment>
<evidence type="ECO:0000313" key="3">
    <source>
        <dbReference type="EMBL" id="RVT50215.1"/>
    </source>
</evidence>
<reference evidence="3 4" key="1">
    <citation type="submission" date="2019-01" db="EMBL/GenBank/DDBJ databases">
        <authorList>
            <person name="Chen W.-M."/>
        </authorList>
    </citation>
    <scope>NUCLEOTIDE SEQUENCE [LARGE SCALE GENOMIC DNA]</scope>
    <source>
        <strain evidence="3 4">ICH-3</strain>
    </source>
</reference>
<comment type="caution">
    <text evidence="3">The sequence shown here is derived from an EMBL/GenBank/DDBJ whole genome shotgun (WGS) entry which is preliminary data.</text>
</comment>
<dbReference type="AlphaFoldDB" id="A0A3S2WZX3"/>
<evidence type="ECO:0000313" key="4">
    <source>
        <dbReference type="Proteomes" id="UP000288178"/>
    </source>
</evidence>
<dbReference type="GO" id="GO:0009279">
    <property type="term" value="C:cell outer membrane"/>
    <property type="evidence" value="ECO:0007669"/>
    <property type="project" value="UniProtKB-SubCell"/>
</dbReference>
<accession>A0A3S2WZX3</accession>
<organism evidence="3 4">
    <name type="scientific">Rubrivivax albus</name>
    <dbReference type="NCBI Taxonomy" id="2499835"/>
    <lineage>
        <taxon>Bacteria</taxon>
        <taxon>Pseudomonadati</taxon>
        <taxon>Pseudomonadota</taxon>
        <taxon>Betaproteobacteria</taxon>
        <taxon>Burkholderiales</taxon>
        <taxon>Sphaerotilaceae</taxon>
        <taxon>Rubrivivax</taxon>
    </lineage>
</organism>
<protein>
    <recommendedName>
        <fullName evidence="5">SH3b domain-containing protein</fullName>
    </recommendedName>
</protein>
<name>A0A3S2WZX3_9BURK</name>
<keyword evidence="4" id="KW-1185">Reference proteome</keyword>
<dbReference type="SUPFAM" id="SSF56925">
    <property type="entry name" value="OMPA-like"/>
    <property type="match status" value="1"/>
</dbReference>
<feature type="signal peptide" evidence="2">
    <location>
        <begin position="1"/>
        <end position="19"/>
    </location>
</feature>
<proteinExistence type="predicted"/>
<gene>
    <name evidence="3" type="ORF">ENE75_17025</name>
</gene>
<evidence type="ECO:0000256" key="1">
    <source>
        <dbReference type="ARBA" id="ARBA00004442"/>
    </source>
</evidence>
<evidence type="ECO:0008006" key="5">
    <source>
        <dbReference type="Google" id="ProtNLM"/>
    </source>
</evidence>
<feature type="chain" id="PRO_5018771706" description="SH3b domain-containing protein" evidence="2">
    <location>
        <begin position="20"/>
        <end position="254"/>
    </location>
</feature>
<dbReference type="Gene3D" id="2.40.160.20">
    <property type="match status" value="1"/>
</dbReference>
<dbReference type="OrthoDB" id="9148835at2"/>